<evidence type="ECO:0000256" key="8">
    <source>
        <dbReference type="SAM" id="Phobius"/>
    </source>
</evidence>
<dbReference type="PANTHER" id="PTHR23501:SF102">
    <property type="entry name" value="DRUG TRANSPORTER, PUTATIVE (AFU_ORTHOLOGUE AFUA_3G08530)-RELATED"/>
    <property type="match status" value="1"/>
</dbReference>
<feature type="compositionally biased region" description="Basic and acidic residues" evidence="7">
    <location>
        <begin position="525"/>
        <end position="534"/>
    </location>
</feature>
<evidence type="ECO:0000256" key="4">
    <source>
        <dbReference type="ARBA" id="ARBA00022692"/>
    </source>
</evidence>
<dbReference type="PROSITE" id="PS50850">
    <property type="entry name" value="MFS"/>
    <property type="match status" value="1"/>
</dbReference>
<feature type="compositionally biased region" description="Polar residues" evidence="7">
    <location>
        <begin position="535"/>
        <end position="545"/>
    </location>
</feature>
<feature type="transmembrane region" description="Helical" evidence="8">
    <location>
        <begin position="352"/>
        <end position="371"/>
    </location>
</feature>
<evidence type="ECO:0000313" key="10">
    <source>
        <dbReference type="EMBL" id="KIW09521.1"/>
    </source>
</evidence>
<feature type="transmembrane region" description="Helical" evidence="8">
    <location>
        <begin position="283"/>
        <end position="307"/>
    </location>
</feature>
<dbReference type="GO" id="GO:0005886">
    <property type="term" value="C:plasma membrane"/>
    <property type="evidence" value="ECO:0007669"/>
    <property type="project" value="UniProtKB-SubCell"/>
</dbReference>
<feature type="transmembrane region" description="Helical" evidence="8">
    <location>
        <begin position="493"/>
        <end position="512"/>
    </location>
</feature>
<dbReference type="VEuPathDB" id="FungiDB:PV09_00397"/>
<dbReference type="Pfam" id="PF07690">
    <property type="entry name" value="MFS_1"/>
    <property type="match status" value="1"/>
</dbReference>
<dbReference type="InterPro" id="IPR011701">
    <property type="entry name" value="MFS"/>
</dbReference>
<keyword evidence="4 8" id="KW-0812">Transmembrane</keyword>
<feature type="transmembrane region" description="Helical" evidence="8">
    <location>
        <begin position="180"/>
        <end position="200"/>
    </location>
</feature>
<dbReference type="CDD" id="cd17502">
    <property type="entry name" value="MFS_Azr1_MDR_like"/>
    <property type="match status" value="1"/>
</dbReference>
<feature type="region of interest" description="Disordered" evidence="7">
    <location>
        <begin position="525"/>
        <end position="556"/>
    </location>
</feature>
<dbReference type="HOGENOM" id="CLU_000960_22_3_1"/>
<evidence type="ECO:0000256" key="5">
    <source>
        <dbReference type="ARBA" id="ARBA00022989"/>
    </source>
</evidence>
<evidence type="ECO:0000256" key="3">
    <source>
        <dbReference type="ARBA" id="ARBA00022475"/>
    </source>
</evidence>
<feature type="transmembrane region" description="Helical" evidence="8">
    <location>
        <begin position="240"/>
        <end position="262"/>
    </location>
</feature>
<dbReference type="RefSeq" id="XP_016219390.1">
    <property type="nucleotide sequence ID" value="XM_016353133.1"/>
</dbReference>
<keyword evidence="11" id="KW-1185">Reference proteome</keyword>
<dbReference type="SUPFAM" id="SSF103473">
    <property type="entry name" value="MFS general substrate transporter"/>
    <property type="match status" value="2"/>
</dbReference>
<dbReference type="Gene3D" id="1.20.1720.10">
    <property type="entry name" value="Multidrug resistance protein D"/>
    <property type="match status" value="1"/>
</dbReference>
<dbReference type="GO" id="GO:0022857">
    <property type="term" value="F:transmembrane transporter activity"/>
    <property type="evidence" value="ECO:0007669"/>
    <property type="project" value="InterPro"/>
</dbReference>
<dbReference type="PANTHER" id="PTHR23501">
    <property type="entry name" value="MAJOR FACILITATOR SUPERFAMILY"/>
    <property type="match status" value="1"/>
</dbReference>
<dbReference type="GeneID" id="27308370"/>
<evidence type="ECO:0000256" key="2">
    <source>
        <dbReference type="ARBA" id="ARBA00007520"/>
    </source>
</evidence>
<evidence type="ECO:0000256" key="6">
    <source>
        <dbReference type="ARBA" id="ARBA00023136"/>
    </source>
</evidence>
<gene>
    <name evidence="10" type="ORF">PV09_00397</name>
</gene>
<comment type="subcellular location">
    <subcellularLocation>
        <location evidence="1">Cell membrane</location>
        <topology evidence="1">Multi-pass membrane protein</topology>
    </subcellularLocation>
</comment>
<dbReference type="InterPro" id="IPR020846">
    <property type="entry name" value="MFS_dom"/>
</dbReference>
<feature type="domain" description="Major facilitator superfamily (MFS) profile" evidence="9">
    <location>
        <begin position="22"/>
        <end position="517"/>
    </location>
</feature>
<reference evidence="10 11" key="1">
    <citation type="submission" date="2015-01" db="EMBL/GenBank/DDBJ databases">
        <title>The Genome Sequence of Ochroconis gallopava CBS43764.</title>
        <authorList>
            <consortium name="The Broad Institute Genomics Platform"/>
            <person name="Cuomo C."/>
            <person name="de Hoog S."/>
            <person name="Gorbushina A."/>
            <person name="Stielow B."/>
            <person name="Teixiera M."/>
            <person name="Abouelleil A."/>
            <person name="Chapman S.B."/>
            <person name="Priest M."/>
            <person name="Young S.K."/>
            <person name="Wortman J."/>
            <person name="Nusbaum C."/>
            <person name="Birren B."/>
        </authorList>
    </citation>
    <scope>NUCLEOTIDE SEQUENCE [LARGE SCALE GENOMIC DNA]</scope>
    <source>
        <strain evidence="10 11">CBS 43764</strain>
    </source>
</reference>
<dbReference type="InterPro" id="IPR036259">
    <property type="entry name" value="MFS_trans_sf"/>
</dbReference>
<name>A0A0D1Y3M8_9PEZI</name>
<proteinExistence type="inferred from homology"/>
<feature type="transmembrane region" description="Helical" evidence="8">
    <location>
        <begin position="319"/>
        <end position="340"/>
    </location>
</feature>
<keyword evidence="5 8" id="KW-1133">Transmembrane helix</keyword>
<feature type="transmembrane region" description="Helical" evidence="8">
    <location>
        <begin position="57"/>
        <end position="76"/>
    </location>
</feature>
<feature type="transmembrane region" description="Helical" evidence="8">
    <location>
        <begin position="212"/>
        <end position="234"/>
    </location>
</feature>
<sequence>MDQDALEHQGTRDRSRGKTVAIVFALCLALFLAALDTVLITTALPSIAKIFNISDSGYAWVGSAYLLTNAASVPFWGKISDIFGRKPILMLANAIFIAGSLISALSNSLCTLIAGRAVQGLGGGGIVILVNICVGDLFSLRERGLIYGIVGAVWATASALGPVLGGAFTEKVSWRWCFWLNLPTDGIAAGVLLLFLDIHNPKTPLVEGLRSIDWLGTITIAGGTIMFLLGLQFGGIEYPWSSSIVICLIIFGVITLGIFFTTQFKLSPSPIMPFSIFGQISNLSALAVCFFDAFVFNSVAYFVPLYFQTVLHATALQAGTWMLALAVPLALFSASAGWIMEKTGRYLELLRGGLFLMTVGLGLCISFPTYISWARIICFLVIIGIGFGPNFHAPLIALQTHLKPEHVGAGTATFGFIRMLAGACGVVLGQVVFQGQMQGHFTSLIAEGVPKSEAERLTKGSAISAAGEKYVGAANNTEWAPAVRQAEAESFSMMWILYTVASAMGLLVSLGIRKAKLSREHTEFKTGIAKDDSKTQTTDVDSYTTAEKPASGNESV</sequence>
<evidence type="ECO:0000259" key="9">
    <source>
        <dbReference type="PROSITE" id="PS50850"/>
    </source>
</evidence>
<evidence type="ECO:0000313" key="11">
    <source>
        <dbReference type="Proteomes" id="UP000053259"/>
    </source>
</evidence>
<keyword evidence="6 8" id="KW-0472">Membrane</keyword>
<accession>A0A0D1Y3M8</accession>
<feature type="transmembrane region" description="Helical" evidence="8">
    <location>
        <begin position="20"/>
        <end position="45"/>
    </location>
</feature>
<feature type="transmembrane region" description="Helical" evidence="8">
    <location>
        <begin position="410"/>
        <end position="433"/>
    </location>
</feature>
<keyword evidence="3" id="KW-1003">Cell membrane</keyword>
<dbReference type="InParanoid" id="A0A0D1Y3M8"/>
<feature type="transmembrane region" description="Helical" evidence="8">
    <location>
        <begin position="88"/>
        <end position="114"/>
    </location>
</feature>
<feature type="transmembrane region" description="Helical" evidence="8">
    <location>
        <begin position="377"/>
        <end position="398"/>
    </location>
</feature>
<comment type="similarity">
    <text evidence="2">Belongs to the major facilitator superfamily. TCR/Tet family.</text>
</comment>
<dbReference type="FunFam" id="1.20.1720.10:FF:000014">
    <property type="entry name" value="MFS drug transporter, putative"/>
    <property type="match status" value="1"/>
</dbReference>
<protein>
    <recommendedName>
        <fullName evidence="9">Major facilitator superfamily (MFS) profile domain-containing protein</fullName>
    </recommendedName>
</protein>
<feature type="transmembrane region" description="Helical" evidence="8">
    <location>
        <begin position="145"/>
        <end position="168"/>
    </location>
</feature>
<dbReference type="OrthoDB" id="10021397at2759"/>
<evidence type="ECO:0000256" key="7">
    <source>
        <dbReference type="SAM" id="MobiDB-lite"/>
    </source>
</evidence>
<dbReference type="AlphaFoldDB" id="A0A0D1Y3M8"/>
<feature type="transmembrane region" description="Helical" evidence="8">
    <location>
        <begin position="120"/>
        <end position="138"/>
    </location>
</feature>
<evidence type="ECO:0000256" key="1">
    <source>
        <dbReference type="ARBA" id="ARBA00004651"/>
    </source>
</evidence>
<dbReference type="Gene3D" id="1.20.1250.20">
    <property type="entry name" value="MFS general substrate transporter like domains"/>
    <property type="match status" value="1"/>
</dbReference>
<organism evidence="10 11">
    <name type="scientific">Verruconis gallopava</name>
    <dbReference type="NCBI Taxonomy" id="253628"/>
    <lineage>
        <taxon>Eukaryota</taxon>
        <taxon>Fungi</taxon>
        <taxon>Dikarya</taxon>
        <taxon>Ascomycota</taxon>
        <taxon>Pezizomycotina</taxon>
        <taxon>Dothideomycetes</taxon>
        <taxon>Pleosporomycetidae</taxon>
        <taxon>Venturiales</taxon>
        <taxon>Sympoventuriaceae</taxon>
        <taxon>Verruconis</taxon>
    </lineage>
</organism>
<dbReference type="PRINTS" id="PR01036">
    <property type="entry name" value="TCRTETB"/>
</dbReference>
<dbReference type="Proteomes" id="UP000053259">
    <property type="component" value="Unassembled WGS sequence"/>
</dbReference>
<dbReference type="EMBL" id="KN847529">
    <property type="protein sequence ID" value="KIW09521.1"/>
    <property type="molecule type" value="Genomic_DNA"/>
</dbReference>